<evidence type="ECO:0000313" key="1">
    <source>
        <dbReference type="EMBL" id="KAI5663257.1"/>
    </source>
</evidence>
<organism evidence="1 2">
    <name type="scientific">Catharanthus roseus</name>
    <name type="common">Madagascar periwinkle</name>
    <name type="synonym">Vinca rosea</name>
    <dbReference type="NCBI Taxonomy" id="4058"/>
    <lineage>
        <taxon>Eukaryota</taxon>
        <taxon>Viridiplantae</taxon>
        <taxon>Streptophyta</taxon>
        <taxon>Embryophyta</taxon>
        <taxon>Tracheophyta</taxon>
        <taxon>Spermatophyta</taxon>
        <taxon>Magnoliopsida</taxon>
        <taxon>eudicotyledons</taxon>
        <taxon>Gunneridae</taxon>
        <taxon>Pentapetalae</taxon>
        <taxon>asterids</taxon>
        <taxon>lamiids</taxon>
        <taxon>Gentianales</taxon>
        <taxon>Apocynaceae</taxon>
        <taxon>Rauvolfioideae</taxon>
        <taxon>Vinceae</taxon>
        <taxon>Catharanthinae</taxon>
        <taxon>Catharanthus</taxon>
    </lineage>
</organism>
<accession>A0ACC0ATE4</accession>
<evidence type="ECO:0000313" key="2">
    <source>
        <dbReference type="Proteomes" id="UP001060085"/>
    </source>
</evidence>
<keyword evidence="2" id="KW-1185">Reference proteome</keyword>
<sequence>MIEHETTIKQMVSNEPSMLYTTVTDGDAEIEHSDEEYVASSESKSNNDTEEEDLQTPIILVTENTVTQWESSQWYSSARYNYTQSRAFLNMTLSNMVP</sequence>
<dbReference type="EMBL" id="CM044705">
    <property type="protein sequence ID" value="KAI5663257.1"/>
    <property type="molecule type" value="Genomic_DNA"/>
</dbReference>
<comment type="caution">
    <text evidence="1">The sequence shown here is derived from an EMBL/GenBank/DDBJ whole genome shotgun (WGS) entry which is preliminary data.</text>
</comment>
<gene>
    <name evidence="1" type="ORF">M9H77_22580</name>
</gene>
<protein>
    <submittedName>
        <fullName evidence="1">Uncharacterized protein</fullName>
    </submittedName>
</protein>
<proteinExistence type="predicted"/>
<reference evidence="2" key="1">
    <citation type="journal article" date="2023" name="Nat. Plants">
        <title>Single-cell RNA sequencing provides a high-resolution roadmap for understanding the multicellular compartmentation of specialized metabolism.</title>
        <authorList>
            <person name="Sun S."/>
            <person name="Shen X."/>
            <person name="Li Y."/>
            <person name="Li Y."/>
            <person name="Wang S."/>
            <person name="Li R."/>
            <person name="Zhang H."/>
            <person name="Shen G."/>
            <person name="Guo B."/>
            <person name="Wei J."/>
            <person name="Xu J."/>
            <person name="St-Pierre B."/>
            <person name="Chen S."/>
            <person name="Sun C."/>
        </authorList>
    </citation>
    <scope>NUCLEOTIDE SEQUENCE [LARGE SCALE GENOMIC DNA]</scope>
</reference>
<name>A0ACC0ATE4_CATRO</name>
<dbReference type="Proteomes" id="UP001060085">
    <property type="component" value="Linkage Group LG05"/>
</dbReference>